<feature type="region of interest" description="Disordered" evidence="8">
    <location>
        <begin position="1583"/>
        <end position="1603"/>
    </location>
</feature>
<dbReference type="InterPro" id="IPR027417">
    <property type="entry name" value="P-loop_NTPase"/>
</dbReference>
<dbReference type="OrthoDB" id="6108017at2759"/>
<evidence type="ECO:0000256" key="7">
    <source>
        <dbReference type="SAM" id="Coils"/>
    </source>
</evidence>
<keyword evidence="3 6" id="KW-0518">Myosin</keyword>
<feature type="compositionally biased region" description="Low complexity" evidence="8">
    <location>
        <begin position="2563"/>
        <end position="2578"/>
    </location>
</feature>
<dbReference type="InterPro" id="IPR036961">
    <property type="entry name" value="Kinesin_motor_dom_sf"/>
</dbReference>
<dbReference type="InterPro" id="IPR001609">
    <property type="entry name" value="Myosin_head_motor_dom-like"/>
</dbReference>
<feature type="compositionally biased region" description="Basic and acidic residues" evidence="8">
    <location>
        <begin position="29"/>
        <end position="38"/>
    </location>
</feature>
<feature type="compositionally biased region" description="Polar residues" evidence="8">
    <location>
        <begin position="2617"/>
        <end position="2630"/>
    </location>
</feature>
<protein>
    <submittedName>
        <fullName evidence="10">Myosin VIIA</fullName>
    </submittedName>
</protein>
<evidence type="ECO:0000256" key="6">
    <source>
        <dbReference type="PROSITE-ProRule" id="PRU00782"/>
    </source>
</evidence>
<dbReference type="PRINTS" id="PR00193">
    <property type="entry name" value="MYOSINHEAVY"/>
</dbReference>
<dbReference type="Gene3D" id="1.20.5.4820">
    <property type="match status" value="1"/>
</dbReference>
<dbReference type="InterPro" id="IPR019734">
    <property type="entry name" value="TPR_rpt"/>
</dbReference>
<evidence type="ECO:0000256" key="5">
    <source>
        <dbReference type="ARBA" id="ARBA00023203"/>
    </source>
</evidence>
<dbReference type="Pfam" id="PF00063">
    <property type="entry name" value="Myosin_head"/>
    <property type="match status" value="1"/>
</dbReference>
<dbReference type="GO" id="GO:0005886">
    <property type="term" value="C:plasma membrane"/>
    <property type="evidence" value="ECO:0007669"/>
    <property type="project" value="TreeGrafter"/>
</dbReference>
<evidence type="ECO:0000259" key="9">
    <source>
        <dbReference type="PROSITE" id="PS51456"/>
    </source>
</evidence>
<feature type="region of interest" description="Actin-binding" evidence="6">
    <location>
        <begin position="1887"/>
        <end position="1909"/>
    </location>
</feature>
<reference evidence="10 11" key="1">
    <citation type="submission" date="2020-04" db="EMBL/GenBank/DDBJ databases">
        <title>Perkinsus olseni comparative genomics.</title>
        <authorList>
            <person name="Bogema D.R."/>
        </authorList>
    </citation>
    <scope>NUCLEOTIDE SEQUENCE [LARGE SCALE GENOMIC DNA]</scope>
    <source>
        <strain evidence="10">00978-12</strain>
    </source>
</reference>
<proteinExistence type="inferred from homology"/>
<dbReference type="GO" id="GO:0051015">
    <property type="term" value="F:actin filament binding"/>
    <property type="evidence" value="ECO:0007669"/>
    <property type="project" value="TreeGrafter"/>
</dbReference>
<dbReference type="SMART" id="SM00028">
    <property type="entry name" value="TPR"/>
    <property type="match status" value="1"/>
</dbReference>
<dbReference type="GO" id="GO:0030139">
    <property type="term" value="C:endocytic vesicle"/>
    <property type="evidence" value="ECO:0007669"/>
    <property type="project" value="TreeGrafter"/>
</dbReference>
<feature type="region of interest" description="Disordered" evidence="8">
    <location>
        <begin position="294"/>
        <end position="342"/>
    </location>
</feature>
<feature type="region of interest" description="Disordered" evidence="8">
    <location>
        <begin position="2617"/>
        <end position="2716"/>
    </location>
</feature>
<evidence type="ECO:0000256" key="4">
    <source>
        <dbReference type="ARBA" id="ARBA00023175"/>
    </source>
</evidence>
<evidence type="ECO:0000256" key="8">
    <source>
        <dbReference type="SAM" id="MobiDB-lite"/>
    </source>
</evidence>
<dbReference type="PANTHER" id="PTHR13140">
    <property type="entry name" value="MYOSIN"/>
    <property type="match status" value="1"/>
</dbReference>
<feature type="region of interest" description="Disordered" evidence="8">
    <location>
        <begin position="2477"/>
        <end position="2496"/>
    </location>
</feature>
<dbReference type="EMBL" id="JABANP010000387">
    <property type="protein sequence ID" value="KAF4683129.1"/>
    <property type="molecule type" value="Genomic_DNA"/>
</dbReference>
<dbReference type="GO" id="GO:0030048">
    <property type="term" value="P:actin filament-based movement"/>
    <property type="evidence" value="ECO:0007669"/>
    <property type="project" value="TreeGrafter"/>
</dbReference>
<dbReference type="Gene3D" id="1.20.120.720">
    <property type="entry name" value="Myosin VI head, motor domain, U50 subdomain"/>
    <property type="match status" value="1"/>
</dbReference>
<dbReference type="GO" id="GO:0005524">
    <property type="term" value="F:ATP binding"/>
    <property type="evidence" value="ECO:0007669"/>
    <property type="project" value="UniProtKB-UniRule"/>
</dbReference>
<evidence type="ECO:0000256" key="1">
    <source>
        <dbReference type="ARBA" id="ARBA00022741"/>
    </source>
</evidence>
<evidence type="ECO:0000256" key="2">
    <source>
        <dbReference type="ARBA" id="ARBA00022840"/>
    </source>
</evidence>
<dbReference type="Gene3D" id="1.20.58.530">
    <property type="match status" value="1"/>
</dbReference>
<keyword evidence="7" id="KW-0175">Coiled coil</keyword>
<dbReference type="SUPFAM" id="SSF48452">
    <property type="entry name" value="TPR-like"/>
    <property type="match status" value="1"/>
</dbReference>
<dbReference type="Proteomes" id="UP000541610">
    <property type="component" value="Unassembled WGS sequence"/>
</dbReference>
<dbReference type="Gene3D" id="1.10.10.820">
    <property type="match status" value="1"/>
</dbReference>
<organism evidence="10 11">
    <name type="scientific">Perkinsus olseni</name>
    <name type="common">Perkinsus atlanticus</name>
    <dbReference type="NCBI Taxonomy" id="32597"/>
    <lineage>
        <taxon>Eukaryota</taxon>
        <taxon>Sar</taxon>
        <taxon>Alveolata</taxon>
        <taxon>Perkinsozoa</taxon>
        <taxon>Perkinsea</taxon>
        <taxon>Perkinsida</taxon>
        <taxon>Perkinsidae</taxon>
        <taxon>Perkinsus</taxon>
    </lineage>
</organism>
<feature type="region of interest" description="Disordered" evidence="8">
    <location>
        <begin position="1306"/>
        <end position="1325"/>
    </location>
</feature>
<dbReference type="PROSITE" id="PS51456">
    <property type="entry name" value="MYOSIN_MOTOR"/>
    <property type="match status" value="1"/>
</dbReference>
<feature type="binding site" evidence="6">
    <location>
        <begin position="1278"/>
        <end position="1285"/>
    </location>
    <ligand>
        <name>ATP</name>
        <dbReference type="ChEBI" id="CHEBI:30616"/>
    </ligand>
</feature>
<feature type="region of interest" description="Disordered" evidence="8">
    <location>
        <begin position="2373"/>
        <end position="2396"/>
    </location>
</feature>
<feature type="region of interest" description="Disordered" evidence="8">
    <location>
        <begin position="1"/>
        <end position="40"/>
    </location>
</feature>
<dbReference type="PANTHER" id="PTHR13140:SF745">
    <property type="entry name" value="UNCONVENTIONAL MYOSIN-VI"/>
    <property type="match status" value="1"/>
</dbReference>
<dbReference type="InterPro" id="IPR000048">
    <property type="entry name" value="IQ_motif_EF-hand-BS"/>
</dbReference>
<feature type="compositionally biased region" description="Low complexity" evidence="8">
    <location>
        <begin position="2694"/>
        <end position="2705"/>
    </location>
</feature>
<dbReference type="GO" id="GO:0000146">
    <property type="term" value="F:microfilament motor activity"/>
    <property type="evidence" value="ECO:0007669"/>
    <property type="project" value="TreeGrafter"/>
</dbReference>
<feature type="domain" description="Myosin motor" evidence="9">
    <location>
        <begin position="1159"/>
        <end position="2025"/>
    </location>
</feature>
<feature type="coiled-coil region" evidence="7">
    <location>
        <begin position="441"/>
        <end position="470"/>
    </location>
</feature>
<dbReference type="SUPFAM" id="SSF52540">
    <property type="entry name" value="P-loop containing nucleoside triphosphate hydrolases"/>
    <property type="match status" value="1"/>
</dbReference>
<sequence>MTSERAGNSSAEEPERTTGISPEPSSDLRSQEAAREKLGQPPLDEDSLLLVFGSEEAHRAVEWCQSNCPRSDIFESRLEDGTKLKEEGNVMVKGGQWEDATGRYLAALYQVDFSIGQQWQLTNEHQHLLDTIKLSILNNLCLAYLHREDAERARKAADLALKSVTTIDRMAKETDGLQPVPRETLGKIYYRRAKAHYSLRDYDKAYADAKDAHEFCPSDTAVKRLMSEAQRLLKKEEEKSTRMWRSSAKKMFPESQQSVTTEGITNLNPLTVGKLRSRSTFFFLMESRIGELSPLELSGPEDPEEDGSGSVDVSGSILQGTPERTSGDRTQETTADNCTSEELEKELAFLREELSDRSDELEKTQEHLKALKDVFAMQRLSAREETAKLREELEAAHNANRQLRSVVARGKPSRLSDQSRTGRPESPKNLQAEIEYYRLKVDELQLTLELEEHNRTLAEARRRKTLERDDADVTEKTMEGYRATVQYLYGLLLESQSEVSVLQGKLREEQARRGSEGSVTGREAEQVIDMLTLERQRRQVEIERLEGDLKGARSALMEAEEVSEERQGTIEAYEELVAEKEQEIEQLLGTVKEVMGRAQAAAESAKLWRGRALEIATEAVDSAAAESTRKEGPQEPPVLATAELTEAAHCTAVERLAMERVMDEMSITPEQGAAVAFLKALNFLQRVLRKATVTSLSLARCLCGTPRPQDSQAAHLCSLVARTADAAAATLGKLTEQSVEKSISAASSKGVTDLMLSAEAELDDVVRHIAVMSMADLSPCEDLALPAQNFLTKLQSACSAMLPDFNPSAAAGVAGSFVLAARMVAVAAAASVVGYGGGTEALVEACRSRIPQVLDGGSGGKLLCPAAVEEKEQAHIRALEKTVFAARVEDKTRQDGAGLKGIAEALEAATLLIGRMPPEGELPEVTPSGVDGSLEASVIDVLHRESGRYLELQRKLEEVQGEAGVLRKELQASCGDSESLRATLAALEGRLLQTAQKDEAAKARDSELERLRAEIEYYRRVERRQLRAQLGSSQKELDAAGSKEAALRRRIQQFEEAERLRSERERATGDFGGGGHLLALQMQTLSQQNARLRARLVRACTRPFLPESTPSQVATNRYSYRRVSLVIQPSTVSRLVSGSSFYRTMDPSPVEGSEDANHYGVSNNTALVRLDPNSMLRNVQVRYEEAFEEAKKRARCSSGDSSGIQFLGGGGSSIYTWTGSVLLAINPYQQMNVYDVEYVRYHYSKNLNQADPHPFAIASHAYRQLSKTRTSQSIIISGESGAGKTESSKRVMRFLTMLDETFIKNGVNSRSNRGGGSSGRRSTLDDRILGTNPILEAFGNAKTVRNDNSSRFGKLMKLNYTLPSATSAHNAAKPVIKSASIDTYLLARSRVTHTSSAHERSYHIFYLLSAGVQDAARRKQLRLEDSASEYSYLTPSRGKGPAKVRDMDDSAAFTEVVDAFTKLGITEAEQMEIFSVVSAVMKLGNIGLYPDEANPEGKTRTDDSGRRAAEDVAALIGLEQLSEPFIDHLTRQRLVVGGNKDITWADVRASKATTVRDALAKSLYIMVFDYVVELLNEKLRGDDQGSNLEEAENVNPNPQSPTRAADERSICILDIFGFENLARNSLEQLCINFANERLNEYFTENVVLSEREEYHQEHIPLPDLTPPDNRPTINVIGSLSPPGIFEQLRVVTVDYMIRPLDKDYDAILMSRLAPVAAINWRKGESAAQSGGQASQRILKCVGPQHPRLFIVNHYAEPVTYSTEGFVEKNKDCDRNVMDLLSLSSSDFIQRLISGGDTATTAAVKTPLSRSSENSGDRLRGGILAGGLQLSQGERAVFQFFGRPAGRSMSVAGPSRMSLAQGAGGIPGLNHSGAASKKCIASEFAKQVDVLLEDLKATRSHYIRCIKPNDDQLPGVFSPERVFKQLEVTGMFTVLVLMAHAYPTRIPYADLFDRYKSMLPGHILGLLMRPGRGGGARLFVEQMLEVVADEERSSGREYSKGKEFALGTSKVFFRPQSVEPVDSLLAAIDGDVAKRNRVAQAIATSIIRRRRYRQQCYIRTGGRLLVILRRRQNYWKWFHQYFLRLTAIVKFIRRRLLPSVYERRRIRKAAACKIQEYWRARRNRRRREAALIIVSRMRCYLAQKMLKERALRRRICTASAISIQCAWRQRLARRELRRRFNANEEAKRRHAEMERMKELQREKEAAERELREARELIEKKEEESAAVCEALVKQEEQTTSDRENRSMALADWEARQVRDADAARAREEAEKTRLMEERISLEASLAEERARFQAQLAAEKARVEAQMAEEKARMELRLAEERAAIEAERARNEEEKRRIEAERAQEAAMAETLRQQQLELDREKTELEQAKLAVSMTGPLSSPGASEGSVKREQELLAEQEEEIARLRAEVEAFKMKKDTEMKVEVAFEHFIVRCSRGPKSVSRREQMQRLERMNNSAEKDKRLKAMRKSARWIEDDDATSLSPIKPVGESHSGGRDSLLEISDQEMCEAKPQTKWEAEASRVSEPMVERKIWTRQTRNSGRLTSEMSVSSVAISESHLKQPRARVAAKGGARARAASANTSAPYGSRNAGTASAPARAVRSGRAAAAVYEHENLSGISGASKLSFNQSRSGLAGKGRGAGTRMQPPGFTSKGVSRGSASTRAISAPVTGRRGGGPATGTVDSSSRIGQGKGTLRTAGTASGSTTARRGKGASSTRR</sequence>
<feature type="compositionally biased region" description="Basic residues" evidence="8">
    <location>
        <begin position="2706"/>
        <end position="2716"/>
    </location>
</feature>
<gene>
    <name evidence="10" type="primary">PLEKHH3</name>
    <name evidence="10" type="ORF">FOZ60_009575</name>
</gene>
<feature type="region of interest" description="Disordered" evidence="8">
    <location>
        <begin position="2550"/>
        <end position="2596"/>
    </location>
</feature>
<evidence type="ECO:0000313" key="11">
    <source>
        <dbReference type="Proteomes" id="UP000541610"/>
    </source>
</evidence>
<dbReference type="SMART" id="SM00015">
    <property type="entry name" value="IQ"/>
    <property type="match status" value="2"/>
</dbReference>
<dbReference type="PROSITE" id="PS50096">
    <property type="entry name" value="IQ"/>
    <property type="match status" value="1"/>
</dbReference>
<keyword evidence="5 6" id="KW-0009">Actin-binding</keyword>
<dbReference type="CDD" id="cd00124">
    <property type="entry name" value="MYSc"/>
    <property type="match status" value="1"/>
</dbReference>
<dbReference type="InterPro" id="IPR011990">
    <property type="entry name" value="TPR-like_helical_dom_sf"/>
</dbReference>
<keyword evidence="1 6" id="KW-0547">Nucleotide-binding</keyword>
<keyword evidence="2 6" id="KW-0067">ATP-binding</keyword>
<name>A0A7J6NH22_PEROL</name>
<comment type="similarity">
    <text evidence="6">Belongs to the TRAFAC class myosin-kinesin ATPase superfamily. Myosin family.</text>
</comment>
<accession>A0A7J6NH22</accession>
<feature type="coiled-coil region" evidence="7">
    <location>
        <begin position="528"/>
        <end position="597"/>
    </location>
</feature>
<dbReference type="SMART" id="SM00242">
    <property type="entry name" value="MYSc"/>
    <property type="match status" value="1"/>
</dbReference>
<keyword evidence="4 6" id="KW-0505">Motor protein</keyword>
<feature type="compositionally biased region" description="Polar residues" evidence="8">
    <location>
        <begin position="2579"/>
        <end position="2591"/>
    </location>
</feature>
<feature type="coiled-coil region" evidence="7">
    <location>
        <begin position="942"/>
        <end position="969"/>
    </location>
</feature>
<feature type="region of interest" description="Disordered" evidence="8">
    <location>
        <begin position="400"/>
        <end position="429"/>
    </location>
</feature>
<feature type="compositionally biased region" description="Polar residues" evidence="8">
    <location>
        <begin position="1"/>
        <end position="11"/>
    </location>
</feature>
<dbReference type="Gene3D" id="3.40.850.10">
    <property type="entry name" value="Kinesin motor domain"/>
    <property type="match status" value="1"/>
</dbReference>
<evidence type="ECO:0000256" key="3">
    <source>
        <dbReference type="ARBA" id="ARBA00023123"/>
    </source>
</evidence>
<dbReference type="Gene3D" id="1.25.40.10">
    <property type="entry name" value="Tetratricopeptide repeat domain"/>
    <property type="match status" value="1"/>
</dbReference>
<comment type="caution">
    <text evidence="10">The sequence shown here is derived from an EMBL/GenBank/DDBJ whole genome shotgun (WGS) entry which is preliminary data.</text>
</comment>
<feature type="region of interest" description="Disordered" evidence="8">
    <location>
        <begin position="236"/>
        <end position="257"/>
    </location>
</feature>
<dbReference type="GO" id="GO:0016459">
    <property type="term" value="C:myosin complex"/>
    <property type="evidence" value="ECO:0007669"/>
    <property type="project" value="UniProtKB-KW"/>
</dbReference>
<evidence type="ECO:0000313" key="10">
    <source>
        <dbReference type="EMBL" id="KAF4683129.1"/>
    </source>
</evidence>
<feature type="compositionally biased region" description="Polar residues" evidence="8">
    <location>
        <begin position="18"/>
        <end position="28"/>
    </location>
</feature>
<dbReference type="GO" id="GO:0007015">
    <property type="term" value="P:actin filament organization"/>
    <property type="evidence" value="ECO:0007669"/>
    <property type="project" value="TreeGrafter"/>
</dbReference>